<reference evidence="2" key="1">
    <citation type="submission" date="2023-06" db="EMBL/GenBank/DDBJ databases">
        <authorList>
            <consortium name="Lawrence Berkeley National Laboratory"/>
            <person name="Ahrendt S."/>
            <person name="Sahu N."/>
            <person name="Indic B."/>
            <person name="Wong-Bajracharya J."/>
            <person name="Merenyi Z."/>
            <person name="Ke H.-M."/>
            <person name="Monk M."/>
            <person name="Kocsube S."/>
            <person name="Drula E."/>
            <person name="Lipzen A."/>
            <person name="Balint B."/>
            <person name="Henrissat B."/>
            <person name="Andreopoulos B."/>
            <person name="Martin F.M."/>
            <person name="Harder C.B."/>
            <person name="Rigling D."/>
            <person name="Ford K.L."/>
            <person name="Foster G.D."/>
            <person name="Pangilinan J."/>
            <person name="Papanicolaou A."/>
            <person name="Barry K."/>
            <person name="LaButti K."/>
            <person name="Viragh M."/>
            <person name="Koriabine M."/>
            <person name="Yan M."/>
            <person name="Riley R."/>
            <person name="Champramary S."/>
            <person name="Plett K.L."/>
            <person name="Tsai I.J."/>
            <person name="Slot J."/>
            <person name="Sipos G."/>
            <person name="Plett J."/>
            <person name="Nagy L.G."/>
            <person name="Grigoriev I.V."/>
        </authorList>
    </citation>
    <scope>NUCLEOTIDE SEQUENCE</scope>
    <source>
        <strain evidence="2">HWK02</strain>
    </source>
</reference>
<evidence type="ECO:0000313" key="2">
    <source>
        <dbReference type="EMBL" id="KAK0488086.1"/>
    </source>
</evidence>
<dbReference type="EMBL" id="JAUEPU010000042">
    <property type="protein sequence ID" value="KAK0488086.1"/>
    <property type="molecule type" value="Genomic_DNA"/>
</dbReference>
<feature type="transmembrane region" description="Helical" evidence="1">
    <location>
        <begin position="311"/>
        <end position="329"/>
    </location>
</feature>
<evidence type="ECO:0000256" key="1">
    <source>
        <dbReference type="SAM" id="Phobius"/>
    </source>
</evidence>
<feature type="transmembrane region" description="Helical" evidence="1">
    <location>
        <begin position="389"/>
        <end position="410"/>
    </location>
</feature>
<name>A0AA39PPN6_9AGAR</name>
<dbReference type="AlphaFoldDB" id="A0AA39PPN6"/>
<sequence length="454" mass="51904">MVFKLETLFFGDQNQINTCSASLADEYPAKILLEAERRYGNMFAQLGIEKLSMFSGWHRSKQRKMCHYTLCGYNGAGWMVVTLEMDAGGNDGVFPYGQQHWNVWLAQAGAQGRLRAKYFFDAGDHVELENPMYTLISSNSESMCPALSPQILTSISRRITDKGYNEFPHGGNVVNYWCKSFLILDIFLADGIEGWLVNFNMGLSSYKANIQRHNTRSILVFREGTMRDTWTGMVVADVKIERNRETGDAVTRVIESSLLQSRVCRVYLMQSGRAGILFNSFLQITIVFESLLQVRMNVGILQVIGAWGNSWIAWITTKCIFVSIAMTLARVEIAKRTSLVNTCVQRMFPTIQVVWYLSLVRYDRHTLALTRAREIVRPTNFGIRTKTRLALYVDSMCVGWMLFLISWNIMMYSPPIRVGDQGLKGGLRLGRIWMWYRFVDRLHVSGSYQAYVSV</sequence>
<organism evidence="2 3">
    <name type="scientific">Armillaria luteobubalina</name>
    <dbReference type="NCBI Taxonomy" id="153913"/>
    <lineage>
        <taxon>Eukaryota</taxon>
        <taxon>Fungi</taxon>
        <taxon>Dikarya</taxon>
        <taxon>Basidiomycota</taxon>
        <taxon>Agaricomycotina</taxon>
        <taxon>Agaricomycetes</taxon>
        <taxon>Agaricomycetidae</taxon>
        <taxon>Agaricales</taxon>
        <taxon>Marasmiineae</taxon>
        <taxon>Physalacriaceae</taxon>
        <taxon>Armillaria</taxon>
    </lineage>
</organism>
<keyword evidence="1" id="KW-0472">Membrane</keyword>
<evidence type="ECO:0000313" key="3">
    <source>
        <dbReference type="Proteomes" id="UP001175228"/>
    </source>
</evidence>
<gene>
    <name evidence="2" type="ORF">EDD18DRAFT_1110694</name>
</gene>
<dbReference type="Proteomes" id="UP001175228">
    <property type="component" value="Unassembled WGS sequence"/>
</dbReference>
<keyword evidence="1" id="KW-1133">Transmembrane helix</keyword>
<proteinExistence type="predicted"/>
<protein>
    <submittedName>
        <fullName evidence="2">Uncharacterized protein</fullName>
    </submittedName>
</protein>
<accession>A0AA39PPN6</accession>
<keyword evidence="1" id="KW-0812">Transmembrane</keyword>
<keyword evidence="3" id="KW-1185">Reference proteome</keyword>
<comment type="caution">
    <text evidence="2">The sequence shown here is derived from an EMBL/GenBank/DDBJ whole genome shotgun (WGS) entry which is preliminary data.</text>
</comment>